<dbReference type="GO" id="GO:0098796">
    <property type="term" value="C:membrane protein complex"/>
    <property type="evidence" value="ECO:0007669"/>
    <property type="project" value="UniProtKB-ARBA"/>
</dbReference>
<dbReference type="OrthoDB" id="9807941at2"/>
<evidence type="ECO:0000256" key="10">
    <source>
        <dbReference type="PIRSR" id="PIRSR000216-1"/>
    </source>
</evidence>
<keyword evidence="5 10" id="KW-0408">Iron</keyword>
<feature type="binding site" evidence="10">
    <location>
        <position position="97"/>
    </location>
    <ligand>
        <name>[2Fe-2S] cluster</name>
        <dbReference type="ChEBI" id="CHEBI:190135"/>
    </ligand>
</feature>
<sequence>MSNRRLAENQPESFAFTPQNEAWLAKQIEKYPDGRQASVVVPALWQAQKQNDYWLPQKAIEAVADKLGLPYIRVLEVATFYTMFNLEPVGKFYIQLCGTTPCMLAGSDDLIKVLERRVGPQRKVTADGLFSWLEVECLGACCNAPMVQINDDYYEDLTAESFEKLLDNLAAGRPVKTGSQTGRVSSEPLGKLTSLTSLYGESAK</sequence>
<dbReference type="GO" id="GO:0031090">
    <property type="term" value="C:organelle membrane"/>
    <property type="evidence" value="ECO:0007669"/>
    <property type="project" value="UniProtKB-ARBA"/>
</dbReference>
<feature type="binding site" evidence="10">
    <location>
        <position position="102"/>
    </location>
    <ligand>
        <name>[2Fe-2S] cluster</name>
        <dbReference type="ChEBI" id="CHEBI:190135"/>
    </ligand>
</feature>
<name>A0A1W6MRV5_9HYPH</name>
<evidence type="ECO:0000256" key="6">
    <source>
        <dbReference type="ARBA" id="ARBA00023014"/>
    </source>
</evidence>
<evidence type="ECO:0000313" key="11">
    <source>
        <dbReference type="EMBL" id="ARN80333.1"/>
    </source>
</evidence>
<dbReference type="InterPro" id="IPR042128">
    <property type="entry name" value="NuoE_dom"/>
</dbReference>
<dbReference type="GO" id="GO:0003954">
    <property type="term" value="F:NADH dehydrogenase activity"/>
    <property type="evidence" value="ECO:0007669"/>
    <property type="project" value="TreeGrafter"/>
</dbReference>
<dbReference type="EMBL" id="CP019948">
    <property type="protein sequence ID" value="ARN80333.1"/>
    <property type="molecule type" value="Genomic_DNA"/>
</dbReference>
<dbReference type="GO" id="GO:1902494">
    <property type="term" value="C:catalytic complex"/>
    <property type="evidence" value="ECO:0007669"/>
    <property type="project" value="UniProtKB-ARBA"/>
</dbReference>
<comment type="similarity">
    <text evidence="1">Belongs to the complex I 24 kDa subunit family.</text>
</comment>
<keyword evidence="2 10" id="KW-0001">2Fe-2S</keyword>
<dbReference type="NCBIfam" id="TIGR01958">
    <property type="entry name" value="nuoE_fam"/>
    <property type="match status" value="1"/>
</dbReference>
<comment type="cofactor">
    <cofactor evidence="10">
        <name>[2Fe-2S] cluster</name>
        <dbReference type="ChEBI" id="CHEBI:190135"/>
    </cofactor>
    <text evidence="10">Binds 1 [2Fe-2S] cluster.</text>
</comment>
<dbReference type="PROSITE" id="PS01099">
    <property type="entry name" value="COMPLEX1_24K"/>
    <property type="match status" value="1"/>
</dbReference>
<dbReference type="AlphaFoldDB" id="A0A1W6MRV5"/>
<proteinExistence type="inferred from homology"/>
<evidence type="ECO:0000256" key="3">
    <source>
        <dbReference type="ARBA" id="ARBA00022723"/>
    </source>
</evidence>
<dbReference type="GO" id="GO:0046872">
    <property type="term" value="F:metal ion binding"/>
    <property type="evidence" value="ECO:0007669"/>
    <property type="project" value="UniProtKB-KW"/>
</dbReference>
<comment type="catalytic activity">
    <reaction evidence="9">
        <text>a quinone + NADH + 5 H(+)(in) = a quinol + NAD(+) + 4 H(+)(out)</text>
        <dbReference type="Rhea" id="RHEA:57888"/>
        <dbReference type="ChEBI" id="CHEBI:15378"/>
        <dbReference type="ChEBI" id="CHEBI:24646"/>
        <dbReference type="ChEBI" id="CHEBI:57540"/>
        <dbReference type="ChEBI" id="CHEBI:57945"/>
        <dbReference type="ChEBI" id="CHEBI:132124"/>
    </reaction>
</comment>
<evidence type="ECO:0000256" key="2">
    <source>
        <dbReference type="ARBA" id="ARBA00022714"/>
    </source>
</evidence>
<keyword evidence="3 10" id="KW-0479">Metal-binding</keyword>
<protein>
    <submittedName>
        <fullName evidence="11">NADH-quinone oxidoreductase subunit E</fullName>
    </submittedName>
</protein>
<feature type="binding site" evidence="10">
    <location>
        <position position="141"/>
    </location>
    <ligand>
        <name>[2Fe-2S] cluster</name>
        <dbReference type="ChEBI" id="CHEBI:190135"/>
    </ligand>
</feature>
<evidence type="ECO:0000256" key="5">
    <source>
        <dbReference type="ARBA" id="ARBA00023004"/>
    </source>
</evidence>
<dbReference type="RefSeq" id="WP_085770398.1">
    <property type="nucleotide sequence ID" value="NZ_AP027149.1"/>
</dbReference>
<dbReference type="Pfam" id="PF01257">
    <property type="entry name" value="2Fe-2S_thioredx"/>
    <property type="match status" value="1"/>
</dbReference>
<dbReference type="InterPro" id="IPR002023">
    <property type="entry name" value="NuoE-like"/>
</dbReference>
<evidence type="ECO:0000256" key="7">
    <source>
        <dbReference type="ARBA" id="ARBA00023027"/>
    </source>
</evidence>
<dbReference type="PANTHER" id="PTHR10371">
    <property type="entry name" value="NADH DEHYDROGENASE UBIQUINONE FLAVOPROTEIN 2, MITOCHONDRIAL"/>
    <property type="match status" value="1"/>
</dbReference>
<dbReference type="GO" id="GO:0031967">
    <property type="term" value="C:organelle envelope"/>
    <property type="evidence" value="ECO:0007669"/>
    <property type="project" value="UniProtKB-ARBA"/>
</dbReference>
<keyword evidence="12" id="KW-1185">Reference proteome</keyword>
<dbReference type="GO" id="GO:0098662">
    <property type="term" value="P:inorganic cation transmembrane transport"/>
    <property type="evidence" value="ECO:0007669"/>
    <property type="project" value="UniProtKB-ARBA"/>
</dbReference>
<keyword evidence="6 10" id="KW-0411">Iron-sulfur</keyword>
<accession>A0A1W6MRV5</accession>
<comment type="cofactor">
    <cofactor evidence="8">
        <name>[2Fe-2S] cluster</name>
        <dbReference type="ChEBI" id="CHEBI:190135"/>
    </cofactor>
</comment>
<dbReference type="GO" id="GO:0022890">
    <property type="term" value="F:inorganic cation transmembrane transporter activity"/>
    <property type="evidence" value="ECO:0007669"/>
    <property type="project" value="UniProtKB-ARBA"/>
</dbReference>
<dbReference type="STRING" id="655015.B1812_03700"/>
<dbReference type="FunFam" id="3.40.30.10:FF:000022">
    <property type="entry name" value="NADH dehydrogenase flavoprotein 2, mitochondrial"/>
    <property type="match status" value="1"/>
</dbReference>
<keyword evidence="7" id="KW-0520">NAD</keyword>
<evidence type="ECO:0000256" key="4">
    <source>
        <dbReference type="ARBA" id="ARBA00022967"/>
    </source>
</evidence>
<evidence type="ECO:0000256" key="8">
    <source>
        <dbReference type="ARBA" id="ARBA00034078"/>
    </source>
</evidence>
<gene>
    <name evidence="11" type="ORF">B1812_03700</name>
</gene>
<dbReference type="FunFam" id="1.10.10.1590:FF:000001">
    <property type="entry name" value="NADH-quinone oxidoreductase subunit E"/>
    <property type="match status" value="1"/>
</dbReference>
<dbReference type="InterPro" id="IPR041921">
    <property type="entry name" value="NuoE_N"/>
</dbReference>
<dbReference type="NCBIfam" id="NF005724">
    <property type="entry name" value="PRK07539.1-4"/>
    <property type="match status" value="1"/>
</dbReference>
<dbReference type="GO" id="GO:0022804">
    <property type="term" value="F:active transmembrane transporter activity"/>
    <property type="evidence" value="ECO:0007669"/>
    <property type="project" value="UniProtKB-ARBA"/>
</dbReference>
<evidence type="ECO:0000256" key="9">
    <source>
        <dbReference type="ARBA" id="ARBA00047712"/>
    </source>
</evidence>
<feature type="binding site" evidence="10">
    <location>
        <position position="137"/>
    </location>
    <ligand>
        <name>[2Fe-2S] cluster</name>
        <dbReference type="ChEBI" id="CHEBI:190135"/>
    </ligand>
</feature>
<dbReference type="Gene3D" id="1.10.10.1590">
    <property type="entry name" value="NADH-quinone oxidoreductase subunit E"/>
    <property type="match status" value="1"/>
</dbReference>
<evidence type="ECO:0000313" key="12">
    <source>
        <dbReference type="Proteomes" id="UP000193978"/>
    </source>
</evidence>
<dbReference type="PIRSF" id="PIRSF000216">
    <property type="entry name" value="NADH_DH_24kDa"/>
    <property type="match status" value="1"/>
</dbReference>
<keyword evidence="4" id="KW-1278">Translocase</keyword>
<evidence type="ECO:0000256" key="1">
    <source>
        <dbReference type="ARBA" id="ARBA00010643"/>
    </source>
</evidence>
<reference evidence="11 12" key="1">
    <citation type="submission" date="2017-02" db="EMBL/GenBank/DDBJ databases">
        <authorList>
            <person name="Peterson S.W."/>
        </authorList>
    </citation>
    <scope>NUCLEOTIDE SEQUENCE [LARGE SCALE GENOMIC DNA]</scope>
    <source>
        <strain evidence="11 12">S285</strain>
    </source>
</reference>
<dbReference type="PANTHER" id="PTHR10371:SF3">
    <property type="entry name" value="NADH DEHYDROGENASE [UBIQUINONE] FLAVOPROTEIN 2, MITOCHONDRIAL"/>
    <property type="match status" value="1"/>
</dbReference>
<dbReference type="GO" id="GO:0008324">
    <property type="term" value="F:monoatomic cation transmembrane transporter activity"/>
    <property type="evidence" value="ECO:0007669"/>
    <property type="project" value="UniProtKB-ARBA"/>
</dbReference>
<dbReference type="KEGG" id="mbry:B1812_03700"/>
<dbReference type="InterPro" id="IPR036249">
    <property type="entry name" value="Thioredoxin-like_sf"/>
</dbReference>
<dbReference type="GO" id="GO:0051537">
    <property type="term" value="F:2 iron, 2 sulfur cluster binding"/>
    <property type="evidence" value="ECO:0007669"/>
    <property type="project" value="UniProtKB-KW"/>
</dbReference>
<dbReference type="SUPFAM" id="SSF52833">
    <property type="entry name" value="Thioredoxin-like"/>
    <property type="match status" value="1"/>
</dbReference>
<dbReference type="CDD" id="cd03064">
    <property type="entry name" value="TRX_Fd_NuoE"/>
    <property type="match status" value="1"/>
</dbReference>
<organism evidence="11 12">
    <name type="scientific">Methylocystis bryophila</name>
    <dbReference type="NCBI Taxonomy" id="655015"/>
    <lineage>
        <taxon>Bacteria</taxon>
        <taxon>Pseudomonadati</taxon>
        <taxon>Pseudomonadota</taxon>
        <taxon>Alphaproteobacteria</taxon>
        <taxon>Hyphomicrobiales</taxon>
        <taxon>Methylocystaceae</taxon>
        <taxon>Methylocystis</taxon>
    </lineage>
</organism>
<dbReference type="Proteomes" id="UP000193978">
    <property type="component" value="Chromosome"/>
</dbReference>
<dbReference type="Gene3D" id="3.40.30.10">
    <property type="entry name" value="Glutaredoxin"/>
    <property type="match status" value="1"/>
</dbReference>